<evidence type="ECO:0000256" key="3">
    <source>
        <dbReference type="ARBA" id="ARBA00022801"/>
    </source>
</evidence>
<dbReference type="OrthoDB" id="9775607at2"/>
<dbReference type="EC" id="3.5.4.2" evidence="2 6"/>
<dbReference type="EMBL" id="QXIS01000001">
    <property type="protein sequence ID" value="RIE06943.1"/>
    <property type="molecule type" value="Genomic_DNA"/>
</dbReference>
<keyword evidence="10" id="KW-1185">Reference proteome</keyword>
<proteinExistence type="inferred from homology"/>
<dbReference type="InterPro" id="IPR011059">
    <property type="entry name" value="Metal-dep_hydrolase_composite"/>
</dbReference>
<dbReference type="SUPFAM" id="SSF51556">
    <property type="entry name" value="Metallo-dependent hydrolases"/>
    <property type="match status" value="1"/>
</dbReference>
<evidence type="ECO:0000256" key="1">
    <source>
        <dbReference type="ARBA" id="ARBA00006773"/>
    </source>
</evidence>
<comment type="caution">
    <text evidence="9">The sequence shown here is derived from an EMBL/GenBank/DDBJ whole genome shotgun (WGS) entry which is preliminary data.</text>
</comment>
<feature type="domain" description="Adenine deaminase C-terminal" evidence="8">
    <location>
        <begin position="438"/>
        <end position="608"/>
    </location>
</feature>
<dbReference type="InterPro" id="IPR006680">
    <property type="entry name" value="Amidohydro-rel"/>
</dbReference>
<dbReference type="Gene3D" id="3.20.20.140">
    <property type="entry name" value="Metal-dependent hydrolases"/>
    <property type="match status" value="1"/>
</dbReference>
<evidence type="ECO:0000256" key="2">
    <source>
        <dbReference type="ARBA" id="ARBA00012782"/>
    </source>
</evidence>
<dbReference type="SUPFAM" id="SSF51338">
    <property type="entry name" value="Composite domain of metallo-dependent hydrolases"/>
    <property type="match status" value="1"/>
</dbReference>
<sequence length="614" mass="66802">MASSSAVTRKRLSNRQTPNLSAFWKRREERFVNSKTQTVQERIARLIDVAAGRIPADVVVRNIRLVNVFDGHIEDDVDIALSGSQIAGIGQYDGVTVVDGNGAYAAPSFIDSHMHIESTMVVPGEFAKVALACGTGAVIADPHEIANVAGARGIRFMLEATRNSPMDFYFMLPSCVPATHLETNGETLDADRLLELRHNPRVLGLAEFMNYPGILFRDPAVLAKLAAFDGQLIDGHAPFITGRDLEAYIGAGISTDHECTTADEAREKLARGMWIMMREGSVTRDVKALIPLLTRENMHRIMLATDDRHPSDLLSEGHINYVVNLLLEAGIDLPTAVRLGSLNPATHYNLPRKGAIAPGYWADFIIFPDPRHVQPSSTYAKGELVAKDGTWLGPEDGHPSRSYGIKNSINIATPTYQSLRVKAEPGKQLRVLQLIPHQVVTSERRVNARVDTDGYVVSDTDQDVLKVAVFERHHATGRVGVAFISGFQMKQGAVASSIAHDSHNIVVCGVADRDMLLAVQQVAFIGGGLAVTNNGHVVGSLPLPYGGLMSDLSIPQVAARLDDLGKVMRDTTGCPLDDPFMTLAFMALPVIPKLKITDFGLIDVEKFKVVSLFI</sequence>
<evidence type="ECO:0000256" key="5">
    <source>
        <dbReference type="ARBA" id="ARBA00047720"/>
    </source>
</evidence>
<comment type="similarity">
    <text evidence="1 6">Belongs to the metallo-dependent hydrolases superfamily. Adenine deaminase family.</text>
</comment>
<evidence type="ECO:0000259" key="8">
    <source>
        <dbReference type="Pfam" id="PF13382"/>
    </source>
</evidence>
<dbReference type="InterPro" id="IPR032466">
    <property type="entry name" value="Metal_Hydrolase"/>
</dbReference>
<dbReference type="GO" id="GO:0006146">
    <property type="term" value="P:adenine catabolic process"/>
    <property type="evidence" value="ECO:0007669"/>
    <property type="project" value="InterPro"/>
</dbReference>
<comment type="cofactor">
    <cofactor evidence="6">
        <name>Mn(2+)</name>
        <dbReference type="ChEBI" id="CHEBI:29035"/>
    </cofactor>
</comment>
<organism evidence="9 10">
    <name type="scientific">Candidatus Cryosericum terrychapinii</name>
    <dbReference type="NCBI Taxonomy" id="2290919"/>
    <lineage>
        <taxon>Bacteria</taxon>
        <taxon>Pseudomonadati</taxon>
        <taxon>Caldisericota/Cryosericota group</taxon>
        <taxon>Candidatus Cryosericota</taxon>
        <taxon>Candidatus Cryosericia</taxon>
        <taxon>Candidatus Cryosericales</taxon>
        <taxon>Candidatus Cryosericaceae</taxon>
        <taxon>Candidatus Cryosericum</taxon>
    </lineage>
</organism>
<dbReference type="InterPro" id="IPR026912">
    <property type="entry name" value="Adenine_deam_C"/>
</dbReference>
<comment type="catalytic activity">
    <reaction evidence="5 6">
        <text>adenine + H2O + H(+) = hypoxanthine + NH4(+)</text>
        <dbReference type="Rhea" id="RHEA:23688"/>
        <dbReference type="ChEBI" id="CHEBI:15377"/>
        <dbReference type="ChEBI" id="CHEBI:15378"/>
        <dbReference type="ChEBI" id="CHEBI:16708"/>
        <dbReference type="ChEBI" id="CHEBI:17368"/>
        <dbReference type="ChEBI" id="CHEBI:28938"/>
        <dbReference type="EC" id="3.5.4.2"/>
    </reaction>
</comment>
<dbReference type="Pfam" id="PF01979">
    <property type="entry name" value="Amidohydro_1"/>
    <property type="match status" value="1"/>
</dbReference>
<keyword evidence="3 6" id="KW-0378">Hydrolase</keyword>
<name>A0A398CWM4_9BACT</name>
<protein>
    <recommendedName>
        <fullName evidence="2 6">Adenine deaminase</fullName>
        <shortName evidence="6">Adenase</shortName>
        <shortName evidence="6">Adenine aminase</shortName>
        <ecNumber evidence="2 6">3.5.4.2</ecNumber>
    </recommendedName>
</protein>
<gene>
    <name evidence="6 9" type="primary">ade</name>
    <name evidence="9" type="ORF">SMC7_00210</name>
</gene>
<reference evidence="9 10" key="1">
    <citation type="submission" date="2018-09" db="EMBL/GenBank/DDBJ databases">
        <title>Discovery and Ecogenomic Context for Candidatus Cryosericales, a Global Caldiserica Order Active in Thawing Permafrost.</title>
        <authorList>
            <person name="Martinez M.A."/>
            <person name="Woodcroft B.J."/>
            <person name="Ignacio Espinoza J.C."/>
            <person name="Zayed A."/>
            <person name="Singleton C.M."/>
            <person name="Boyd J."/>
            <person name="Li Y.-F."/>
            <person name="Purvine S."/>
            <person name="Maughan H."/>
            <person name="Hodgkins S.B."/>
            <person name="Anderson D."/>
            <person name="Sederholm M."/>
            <person name="Temperton B."/>
            <person name="Saleska S.R."/>
            <person name="Tyson G.W."/>
            <person name="Rich V.I."/>
        </authorList>
    </citation>
    <scope>NUCLEOTIDE SEQUENCE [LARGE SCALE GENOMIC DNA]</scope>
    <source>
        <strain evidence="9 10">SMC7</strain>
    </source>
</reference>
<dbReference type="Proteomes" id="UP000266328">
    <property type="component" value="Unassembled WGS sequence"/>
</dbReference>
<dbReference type="AlphaFoldDB" id="A0A398CWM4"/>
<dbReference type="CDD" id="cd01295">
    <property type="entry name" value="AdeC"/>
    <property type="match status" value="1"/>
</dbReference>
<dbReference type="PANTHER" id="PTHR11113:SF2">
    <property type="entry name" value="ADENINE DEAMINASE"/>
    <property type="match status" value="1"/>
</dbReference>
<dbReference type="InterPro" id="IPR006679">
    <property type="entry name" value="Adenine_deam"/>
</dbReference>
<dbReference type="Gene3D" id="2.30.40.10">
    <property type="entry name" value="Urease, subunit C, domain 1"/>
    <property type="match status" value="1"/>
</dbReference>
<evidence type="ECO:0000256" key="6">
    <source>
        <dbReference type="HAMAP-Rule" id="MF_01518"/>
    </source>
</evidence>
<feature type="domain" description="Amidohydrolase-related" evidence="7">
    <location>
        <begin position="105"/>
        <end position="384"/>
    </location>
</feature>
<dbReference type="NCBIfam" id="TIGR01178">
    <property type="entry name" value="ade"/>
    <property type="match status" value="1"/>
</dbReference>
<dbReference type="PANTHER" id="PTHR11113">
    <property type="entry name" value="N-ACETYLGLUCOSAMINE-6-PHOSPHATE DEACETYLASE"/>
    <property type="match status" value="1"/>
</dbReference>
<accession>A0A398CWM4</accession>
<keyword evidence="4 6" id="KW-0464">Manganese</keyword>
<dbReference type="Pfam" id="PF13382">
    <property type="entry name" value="Adenine_deam_C"/>
    <property type="match status" value="1"/>
</dbReference>
<dbReference type="GO" id="GO:0000034">
    <property type="term" value="F:adenine deaminase activity"/>
    <property type="evidence" value="ECO:0007669"/>
    <property type="project" value="UniProtKB-UniRule"/>
</dbReference>
<dbReference type="HAMAP" id="MF_01518">
    <property type="entry name" value="Adenine_deamin"/>
    <property type="match status" value="1"/>
</dbReference>
<evidence type="ECO:0000259" key="7">
    <source>
        <dbReference type="Pfam" id="PF01979"/>
    </source>
</evidence>
<evidence type="ECO:0000313" key="10">
    <source>
        <dbReference type="Proteomes" id="UP000266328"/>
    </source>
</evidence>
<evidence type="ECO:0000256" key="4">
    <source>
        <dbReference type="ARBA" id="ARBA00023211"/>
    </source>
</evidence>
<evidence type="ECO:0000313" key="9">
    <source>
        <dbReference type="EMBL" id="RIE06943.1"/>
    </source>
</evidence>